<evidence type="ECO:0000313" key="2">
    <source>
        <dbReference type="Proteomes" id="UP000094974"/>
    </source>
</evidence>
<dbReference type="Pfam" id="PF05973">
    <property type="entry name" value="Gp49"/>
    <property type="match status" value="1"/>
</dbReference>
<comment type="caution">
    <text evidence="1">The sequence shown here is derived from an EMBL/GenBank/DDBJ whole genome shotgun (WGS) entry which is preliminary data.</text>
</comment>
<keyword evidence="2" id="KW-1185">Reference proteome</keyword>
<gene>
    <name evidence="1" type="ORF">A7312_26575</name>
</gene>
<proteinExistence type="predicted"/>
<sequence length="115" mass="13637">MNDVVFYETANGNSEVRKFIQDHNNKAVKGNKNSIALLDSFLYAVERYLDGMPHSSPLRKGVFELRFKLYRITYFIFNEKIVLLTVFRKKTKETPNQEIERAEERSKDWVRRCGK</sequence>
<dbReference type="EMBL" id="LYND01000123">
    <property type="protein sequence ID" value="ODA09225.1"/>
    <property type="molecule type" value="Genomic_DNA"/>
</dbReference>
<organism evidence="1 2">
    <name type="scientific">Paenibacillus polymyxa</name>
    <name type="common">Bacillus polymyxa</name>
    <dbReference type="NCBI Taxonomy" id="1406"/>
    <lineage>
        <taxon>Bacteria</taxon>
        <taxon>Bacillati</taxon>
        <taxon>Bacillota</taxon>
        <taxon>Bacilli</taxon>
        <taxon>Bacillales</taxon>
        <taxon>Paenibacillaceae</taxon>
        <taxon>Paenibacillus</taxon>
    </lineage>
</organism>
<evidence type="ECO:0008006" key="3">
    <source>
        <dbReference type="Google" id="ProtNLM"/>
    </source>
</evidence>
<dbReference type="Proteomes" id="UP000094974">
    <property type="component" value="Unassembled WGS sequence"/>
</dbReference>
<evidence type="ECO:0000313" key="1">
    <source>
        <dbReference type="EMBL" id="ODA09225.1"/>
    </source>
</evidence>
<dbReference type="RefSeq" id="WP_068939478.1">
    <property type="nucleotide sequence ID" value="NZ_CP184726.1"/>
</dbReference>
<protein>
    <recommendedName>
        <fullName evidence="3">Type II toxin-antitoxin system RelE/ParE family toxin</fullName>
    </recommendedName>
</protein>
<dbReference type="InterPro" id="IPR009241">
    <property type="entry name" value="HigB-like"/>
</dbReference>
<reference evidence="2" key="1">
    <citation type="submission" date="2016-05" db="EMBL/GenBank/DDBJ databases">
        <title>Whole genome shotgun sequencing of cultured foodborne pathogen.</title>
        <authorList>
            <person name="Zheng J."/>
            <person name="Timme R."/>
            <person name="Allard M."/>
            <person name="Strain E."/>
            <person name="Luo Y."/>
            <person name="Brown E."/>
        </authorList>
    </citation>
    <scope>NUCLEOTIDE SEQUENCE [LARGE SCALE GENOMIC DNA]</scope>
    <source>
        <strain evidence="2">CFSAN034343</strain>
    </source>
</reference>
<name>A0ABX2ZDZ7_PAEPO</name>
<accession>A0ABX2ZDZ7</accession>